<evidence type="ECO:0000256" key="1">
    <source>
        <dbReference type="ARBA" id="ARBA00009668"/>
    </source>
</evidence>
<dbReference type="Pfam" id="PF21960">
    <property type="entry name" value="RCF1-5-like_lid"/>
    <property type="match status" value="1"/>
</dbReference>
<evidence type="ECO:0000256" key="3">
    <source>
        <dbReference type="ARBA" id="ARBA00022705"/>
    </source>
</evidence>
<evidence type="ECO:0000259" key="11">
    <source>
        <dbReference type="SMART" id="SM00382"/>
    </source>
</evidence>
<dbReference type="InterPro" id="IPR003587">
    <property type="entry name" value="Hint_dom_N"/>
</dbReference>
<dbReference type="NCBIfam" id="NF001679">
    <property type="entry name" value="PRK00440.1"/>
    <property type="match status" value="1"/>
</dbReference>
<dbReference type="CDD" id="cd18140">
    <property type="entry name" value="HLD_clamp_RFC"/>
    <property type="match status" value="1"/>
</dbReference>
<dbReference type="GO" id="GO:0016887">
    <property type="term" value="F:ATP hydrolysis activity"/>
    <property type="evidence" value="ECO:0007669"/>
    <property type="project" value="InterPro"/>
</dbReference>
<dbReference type="InterPro" id="IPR003586">
    <property type="entry name" value="Hint_dom_C"/>
</dbReference>
<name>A0A7J3ZLZ8_9CREN</name>
<dbReference type="Pfam" id="PF08542">
    <property type="entry name" value="Rep_fac_C"/>
    <property type="match status" value="1"/>
</dbReference>
<evidence type="ECO:0000256" key="7">
    <source>
        <dbReference type="ARBA" id="ARBA00023000"/>
    </source>
</evidence>
<dbReference type="PROSITE" id="PS50817">
    <property type="entry name" value="INTEIN_N_TER"/>
    <property type="match status" value="1"/>
</dbReference>
<reference evidence="12" key="1">
    <citation type="journal article" date="2020" name="mSystems">
        <title>Genome- and Community-Level Interaction Insights into Carbon Utilization and Element Cycling Functions of Hydrothermarchaeota in Hydrothermal Sediment.</title>
        <authorList>
            <person name="Zhou Z."/>
            <person name="Liu Y."/>
            <person name="Xu W."/>
            <person name="Pan J."/>
            <person name="Luo Z.H."/>
            <person name="Li M."/>
        </authorList>
    </citation>
    <scope>NUCLEOTIDE SEQUENCE [LARGE SCALE GENOMIC DNA]</scope>
    <source>
        <strain evidence="12">SpSt-1116</strain>
    </source>
</reference>
<dbReference type="Gene3D" id="1.10.8.60">
    <property type="match status" value="1"/>
</dbReference>
<evidence type="ECO:0000256" key="2">
    <source>
        <dbReference type="ARBA" id="ARBA00014164"/>
    </source>
</evidence>
<dbReference type="GO" id="GO:0003689">
    <property type="term" value="F:DNA clamp loader activity"/>
    <property type="evidence" value="ECO:0007669"/>
    <property type="project" value="TreeGrafter"/>
</dbReference>
<dbReference type="Gene3D" id="3.40.50.300">
    <property type="entry name" value="P-loop containing nucleotide triphosphate hydrolases"/>
    <property type="match status" value="2"/>
</dbReference>
<sequence>MSEREELAHLLWTEKYRPRTLDEVVNQEEVVLRLKKFVEEKNVPHLLFAGPPGTGKTTVALAFARDLYGEDYRRYLLELNASVSRRTPISVRIDGDVFQVDFEELDELYFGGSREEALKLEGGDYVKPRSLEVLTLDRRWGGIVWAKASWLIRHPAACVARIKLEDGSVLELTGNHSVIVVDELGSLSEKKASEVVPGESLLTFKDYDYKAGKSVTGCNEVVWSVNTSSLDTSSLPAKPVFALLTEVANSNVGEELLDRVMTVSKGGIISKKELKDMLDHIDATRLSASAARVYRNLRWLIQSALHVVRVESVEIVDYNDYVYDVSVPNGNVFFAGATPVLLHNSDERGIDTIRVKVKEFARVRVSGEVPFKLILLDEADNMTADAQQALRRIMEIFTSTSRFILIANYPSKIIEPIQSRTALFRFTPLKKEDVVSRLKWIAEQEGVGFEEEALETIYEISEGDMRRAINILQAASGLGLVTIDAVYKVVGLAHPKEIKEMLRLALKGDFLAARDRLRKLMIEYGLSGVDVIKQIHSEIFKADTDLPEDVKVLIADYTGEIQFRLVEGADDEIQLNAFLAWLALLGKRMGYGR</sequence>
<dbReference type="SUPFAM" id="SSF52540">
    <property type="entry name" value="P-loop containing nucleoside triphosphate hydrolases"/>
    <property type="match status" value="1"/>
</dbReference>
<dbReference type="Gene3D" id="1.20.272.10">
    <property type="match status" value="1"/>
</dbReference>
<dbReference type="GO" id="GO:0016539">
    <property type="term" value="P:intein-mediated protein splicing"/>
    <property type="evidence" value="ECO:0007669"/>
    <property type="project" value="InterPro"/>
</dbReference>
<keyword evidence="4" id="KW-0547">Nucleotide-binding</keyword>
<evidence type="ECO:0000259" key="9">
    <source>
        <dbReference type="SMART" id="SM00305"/>
    </source>
</evidence>
<dbReference type="NCBIfam" id="TIGR01443">
    <property type="entry name" value="intein_Cterm"/>
    <property type="match status" value="1"/>
</dbReference>
<dbReference type="GO" id="GO:0006281">
    <property type="term" value="P:DNA repair"/>
    <property type="evidence" value="ECO:0007669"/>
    <property type="project" value="TreeGrafter"/>
</dbReference>
<dbReference type="SMART" id="SM00305">
    <property type="entry name" value="HintC"/>
    <property type="match status" value="1"/>
</dbReference>
<feature type="domain" description="Hint" evidence="9">
    <location>
        <begin position="302"/>
        <end position="350"/>
    </location>
</feature>
<dbReference type="SMART" id="SM00306">
    <property type="entry name" value="HintN"/>
    <property type="match status" value="1"/>
</dbReference>
<feature type="domain" description="AAA+ ATPase" evidence="11">
    <location>
        <begin position="42"/>
        <end position="433"/>
    </location>
</feature>
<dbReference type="CDD" id="cd00081">
    <property type="entry name" value="Hint"/>
    <property type="match status" value="1"/>
</dbReference>
<evidence type="ECO:0000256" key="4">
    <source>
        <dbReference type="ARBA" id="ARBA00022741"/>
    </source>
</evidence>
<proteinExistence type="inferred from homology"/>
<dbReference type="Pfam" id="PF13177">
    <property type="entry name" value="DNA_pol3_delta2"/>
    <property type="match status" value="1"/>
</dbReference>
<dbReference type="GO" id="GO:0006261">
    <property type="term" value="P:DNA-templated DNA replication"/>
    <property type="evidence" value="ECO:0007669"/>
    <property type="project" value="TreeGrafter"/>
</dbReference>
<dbReference type="InterPro" id="IPR003959">
    <property type="entry name" value="ATPase_AAA_core"/>
</dbReference>
<protein>
    <recommendedName>
        <fullName evidence="2">Replication factor C small subunit</fullName>
    </recommendedName>
    <alternativeName>
        <fullName evidence="8">Clamp loader small subunit</fullName>
    </alternativeName>
</protein>
<dbReference type="InterPro" id="IPR008921">
    <property type="entry name" value="DNA_pol3_clamp-load_cplx_C"/>
</dbReference>
<dbReference type="InterPro" id="IPR030934">
    <property type="entry name" value="Intein_C"/>
</dbReference>
<dbReference type="InterPro" id="IPR003593">
    <property type="entry name" value="AAA+_ATPase"/>
</dbReference>
<dbReference type="SUPFAM" id="SSF48019">
    <property type="entry name" value="post-AAA+ oligomerization domain-like"/>
    <property type="match status" value="1"/>
</dbReference>
<dbReference type="Gene3D" id="2.170.16.10">
    <property type="entry name" value="Hedgehog/Intein (Hint) domain"/>
    <property type="match status" value="1"/>
</dbReference>
<dbReference type="InterPro" id="IPR006142">
    <property type="entry name" value="INTEIN"/>
</dbReference>
<dbReference type="InterPro" id="IPR027417">
    <property type="entry name" value="P-loop_NTPase"/>
</dbReference>
<dbReference type="GO" id="GO:0005524">
    <property type="term" value="F:ATP binding"/>
    <property type="evidence" value="ECO:0007669"/>
    <property type="project" value="UniProtKB-KW"/>
</dbReference>
<keyword evidence="5" id="KW-0068">Autocatalytic cleavage</keyword>
<keyword evidence="3" id="KW-0235">DNA replication</keyword>
<dbReference type="PROSITE" id="PS50818">
    <property type="entry name" value="INTEIN_C_TER"/>
    <property type="match status" value="1"/>
</dbReference>
<dbReference type="SUPFAM" id="SSF51294">
    <property type="entry name" value="Hedgehog/intein (Hint) domain"/>
    <property type="match status" value="1"/>
</dbReference>
<comment type="caution">
    <text evidence="12">The sequence shown here is derived from an EMBL/GenBank/DDBJ whole genome shotgun (WGS) entry which is preliminary data.</text>
</comment>
<dbReference type="PRINTS" id="PR00379">
    <property type="entry name" value="INTEIN"/>
</dbReference>
<dbReference type="SMART" id="SM00382">
    <property type="entry name" value="AAA"/>
    <property type="match status" value="1"/>
</dbReference>
<dbReference type="CDD" id="cd00009">
    <property type="entry name" value="AAA"/>
    <property type="match status" value="1"/>
</dbReference>
<dbReference type="GO" id="GO:0005663">
    <property type="term" value="C:DNA replication factor C complex"/>
    <property type="evidence" value="ECO:0007669"/>
    <property type="project" value="TreeGrafter"/>
</dbReference>
<dbReference type="AlphaFoldDB" id="A0A7J3ZLZ8"/>
<dbReference type="InterPro" id="IPR006141">
    <property type="entry name" value="Intein_N"/>
</dbReference>
<evidence type="ECO:0000313" key="12">
    <source>
        <dbReference type="EMBL" id="HHQ81068.1"/>
    </source>
</evidence>
<dbReference type="FunFam" id="1.20.272.10:FF:000029">
    <property type="entry name" value="Replication factor C small subunit"/>
    <property type="match status" value="1"/>
</dbReference>
<evidence type="ECO:0000256" key="6">
    <source>
        <dbReference type="ARBA" id="ARBA00022840"/>
    </source>
</evidence>
<dbReference type="PANTHER" id="PTHR11669">
    <property type="entry name" value="REPLICATION FACTOR C / DNA POLYMERASE III GAMMA-TAU SUBUNIT"/>
    <property type="match status" value="1"/>
</dbReference>
<dbReference type="InterPro" id="IPR036844">
    <property type="entry name" value="Hint_dom_sf"/>
</dbReference>
<keyword evidence="7" id="KW-0651">Protein splicing</keyword>
<feature type="domain" description="Hint" evidence="10">
    <location>
        <begin position="80"/>
        <end position="205"/>
    </location>
</feature>
<dbReference type="EMBL" id="DRZC01000083">
    <property type="protein sequence ID" value="HHQ81068.1"/>
    <property type="molecule type" value="Genomic_DNA"/>
</dbReference>
<dbReference type="InterPro" id="IPR047854">
    <property type="entry name" value="RFC_lid"/>
</dbReference>
<comment type="similarity">
    <text evidence="1">Belongs to the activator 1 small subunits family. RfcS subfamily.</text>
</comment>
<accession>A0A7J3ZLZ8</accession>
<evidence type="ECO:0000256" key="5">
    <source>
        <dbReference type="ARBA" id="ARBA00022813"/>
    </source>
</evidence>
<evidence type="ECO:0000259" key="10">
    <source>
        <dbReference type="SMART" id="SM00306"/>
    </source>
</evidence>
<keyword evidence="6" id="KW-0067">ATP-binding</keyword>
<dbReference type="Pfam" id="PF00004">
    <property type="entry name" value="AAA"/>
    <property type="match status" value="1"/>
</dbReference>
<dbReference type="GO" id="GO:0003677">
    <property type="term" value="F:DNA binding"/>
    <property type="evidence" value="ECO:0007669"/>
    <property type="project" value="InterPro"/>
</dbReference>
<organism evidence="12">
    <name type="scientific">Fervidicoccus fontis</name>
    <dbReference type="NCBI Taxonomy" id="683846"/>
    <lineage>
        <taxon>Archaea</taxon>
        <taxon>Thermoproteota</taxon>
        <taxon>Thermoprotei</taxon>
        <taxon>Fervidicoccales</taxon>
        <taxon>Fervidicoccaceae</taxon>
        <taxon>Fervidicoccus</taxon>
    </lineage>
</organism>
<gene>
    <name evidence="12" type="ORF">ENM78_06445</name>
</gene>
<dbReference type="InterPro" id="IPR050238">
    <property type="entry name" value="DNA_Rep/Repair_Clamp_Loader"/>
</dbReference>
<dbReference type="InterPro" id="IPR013748">
    <property type="entry name" value="Rep_factorC_C"/>
</dbReference>
<dbReference type="Pfam" id="PF14890">
    <property type="entry name" value="Intein_splicing"/>
    <property type="match status" value="1"/>
</dbReference>
<evidence type="ECO:0000256" key="8">
    <source>
        <dbReference type="ARBA" id="ARBA00031749"/>
    </source>
</evidence>
<dbReference type="PANTHER" id="PTHR11669:SF20">
    <property type="entry name" value="REPLICATION FACTOR C SUBUNIT 4"/>
    <property type="match status" value="1"/>
</dbReference>